<comment type="caution">
    <text evidence="2">The sequence shown here is derived from an EMBL/GenBank/DDBJ whole genome shotgun (WGS) entry which is preliminary data.</text>
</comment>
<dbReference type="AlphaFoldDB" id="A0A7J0D947"/>
<dbReference type="OrthoDB" id="1836890at2759"/>
<feature type="compositionally biased region" description="Pro residues" evidence="1">
    <location>
        <begin position="179"/>
        <end position="208"/>
    </location>
</feature>
<feature type="region of interest" description="Disordered" evidence="1">
    <location>
        <begin position="159"/>
        <end position="211"/>
    </location>
</feature>
<feature type="region of interest" description="Disordered" evidence="1">
    <location>
        <begin position="322"/>
        <end position="347"/>
    </location>
</feature>
<organism evidence="2 3">
    <name type="scientific">Actinidia rufa</name>
    <dbReference type="NCBI Taxonomy" id="165716"/>
    <lineage>
        <taxon>Eukaryota</taxon>
        <taxon>Viridiplantae</taxon>
        <taxon>Streptophyta</taxon>
        <taxon>Embryophyta</taxon>
        <taxon>Tracheophyta</taxon>
        <taxon>Spermatophyta</taxon>
        <taxon>Magnoliopsida</taxon>
        <taxon>eudicotyledons</taxon>
        <taxon>Gunneridae</taxon>
        <taxon>Pentapetalae</taxon>
        <taxon>asterids</taxon>
        <taxon>Ericales</taxon>
        <taxon>Actinidiaceae</taxon>
        <taxon>Actinidia</taxon>
    </lineage>
</organism>
<proteinExistence type="predicted"/>
<dbReference type="EMBL" id="BJWL01000053">
    <property type="protein sequence ID" value="GFS28796.1"/>
    <property type="molecule type" value="Genomic_DNA"/>
</dbReference>
<gene>
    <name evidence="2" type="ORF">Acr_00g0004030</name>
</gene>
<name>A0A7J0D947_9ERIC</name>
<evidence type="ECO:0000313" key="3">
    <source>
        <dbReference type="Proteomes" id="UP000585474"/>
    </source>
</evidence>
<accession>A0A7J0D947</accession>
<sequence length="486" mass="51888">MNFLLPSVSARHPMLFSNSKNGRRNSGSKEFIRSLASDRFPTFAVKRIFPTLSALLPGKVIGTFGNPSHAWPGSPSPRLSRLISAATSSERSSLVVLPARISSFFIANGSTPSGLGLGCTCSLADDLIGLSSVVKLEDPDDDLLEGFALLFLIPSDPEPLPTSEPTLFEPELSTTMEPVPEPSSEPSPEPVPTPEPQPSEPEPDPPQLEPVIEPSTEHELEPVDSDSESEPDVGLMLLFSKAVVRALPAPSLSPDDPSDPVVDMVHQGQEFAPSEFIEPISGPSPNLTVHQITEESASGVKYAAGLKEKKKSAVLLVKQLKPESTPTVPLTEHSDRPGPKTSKVLKANPPLVDVPRSPSLFRASALYVRQSGVVRPSSFKAQGVRTYSDSHGEATSSDRTTSIASVPVEGMTPQTVPLSYFLQLKESPRSHQDVWQFSGSTVPFFTTACITQPEPDHSSYKSALPARIPARIVALASGTGTPNSSS</sequence>
<protein>
    <submittedName>
        <fullName evidence="2">Uncharacterized protein</fullName>
    </submittedName>
</protein>
<dbReference type="Proteomes" id="UP000585474">
    <property type="component" value="Unassembled WGS sequence"/>
</dbReference>
<reference evidence="3" key="1">
    <citation type="submission" date="2019-07" db="EMBL/GenBank/DDBJ databases">
        <title>De Novo Assembly of kiwifruit Actinidia rufa.</title>
        <authorList>
            <person name="Sugita-Konishi S."/>
            <person name="Sato K."/>
            <person name="Mori E."/>
            <person name="Abe Y."/>
            <person name="Kisaki G."/>
            <person name="Hamano K."/>
            <person name="Suezawa K."/>
            <person name="Otani M."/>
            <person name="Fukuda T."/>
            <person name="Manabe T."/>
            <person name="Gomi K."/>
            <person name="Tabuchi M."/>
            <person name="Akimitsu K."/>
            <person name="Kataoka I."/>
        </authorList>
    </citation>
    <scope>NUCLEOTIDE SEQUENCE [LARGE SCALE GENOMIC DNA]</scope>
    <source>
        <strain evidence="3">cv. Fuchu</strain>
    </source>
</reference>
<evidence type="ECO:0000313" key="2">
    <source>
        <dbReference type="EMBL" id="GFS28796.1"/>
    </source>
</evidence>
<keyword evidence="3" id="KW-1185">Reference proteome</keyword>
<evidence type="ECO:0000256" key="1">
    <source>
        <dbReference type="SAM" id="MobiDB-lite"/>
    </source>
</evidence>